<proteinExistence type="predicted"/>
<organism evidence="2 3">
    <name type="scientific">Botryobasidium botryosum (strain FD-172 SS1)</name>
    <dbReference type="NCBI Taxonomy" id="930990"/>
    <lineage>
        <taxon>Eukaryota</taxon>
        <taxon>Fungi</taxon>
        <taxon>Dikarya</taxon>
        <taxon>Basidiomycota</taxon>
        <taxon>Agaricomycotina</taxon>
        <taxon>Agaricomycetes</taxon>
        <taxon>Cantharellales</taxon>
        <taxon>Botryobasidiaceae</taxon>
        <taxon>Botryobasidium</taxon>
    </lineage>
</organism>
<evidence type="ECO:0000313" key="3">
    <source>
        <dbReference type="Proteomes" id="UP000027195"/>
    </source>
</evidence>
<name>A0A067MTT3_BOTB1</name>
<evidence type="ECO:0000256" key="1">
    <source>
        <dbReference type="SAM" id="MobiDB-lite"/>
    </source>
</evidence>
<feature type="compositionally biased region" description="Low complexity" evidence="1">
    <location>
        <begin position="49"/>
        <end position="66"/>
    </location>
</feature>
<sequence length="510" mass="55368">MSRRGKCNFQPECTLQCGEFRGKTNLTENERDICIDCDHLRSRHEDLDAAASAPAPVPAGTGTHPPIQLSTGMSVQSTIAALAQAGFRTPAQQPTTSTPGPSNTATSTSSISLSTAKQDAKEPNDLVEVGKLVFIPNAALSQVEQDGFMVIKIRAPTDFRLQKLRESGLIIETDVKIGKGWNIQQLTDFFAQKFPSAFHWMENEMDDVPEFPDIPRWKSLKKNNRHLVEVPLPRSGDEIIARSHSKGRSPKVEGVVYICPYHSMPDTAWDPDFTPPAQTSPPKKVEVNELAETSKKVPLFLEDSSDEEPVKKDKGKGKATSSTSTKREKLSSQTTASSFSKTEKTSTTSPGVSVSEDSSEEDIQLLARSKGKHQSSSARPIPSSAAPSTVSTPSLTLPTASASPTPAVSAPFRTPSPPFENLEAEPFIISDDEELPEPNTIVAASIARSRLPISTAALGTGPPVHLSSSALQPLKRTWSEVGSQEDYSLIFEPFRDEAIEDGLNPYKRHK</sequence>
<feature type="region of interest" description="Disordered" evidence="1">
    <location>
        <begin position="88"/>
        <end position="122"/>
    </location>
</feature>
<feature type="compositionally biased region" description="Low complexity" evidence="1">
    <location>
        <begin position="102"/>
        <end position="115"/>
    </location>
</feature>
<reference evidence="3" key="1">
    <citation type="journal article" date="2014" name="Proc. Natl. Acad. Sci. U.S.A.">
        <title>Extensive sampling of basidiomycete genomes demonstrates inadequacy of the white-rot/brown-rot paradigm for wood decay fungi.</title>
        <authorList>
            <person name="Riley R."/>
            <person name="Salamov A.A."/>
            <person name="Brown D.W."/>
            <person name="Nagy L.G."/>
            <person name="Floudas D."/>
            <person name="Held B.W."/>
            <person name="Levasseur A."/>
            <person name="Lombard V."/>
            <person name="Morin E."/>
            <person name="Otillar R."/>
            <person name="Lindquist E.A."/>
            <person name="Sun H."/>
            <person name="LaButti K.M."/>
            <person name="Schmutz J."/>
            <person name="Jabbour D."/>
            <person name="Luo H."/>
            <person name="Baker S.E."/>
            <person name="Pisabarro A.G."/>
            <person name="Walton J.D."/>
            <person name="Blanchette R.A."/>
            <person name="Henrissat B."/>
            <person name="Martin F."/>
            <person name="Cullen D."/>
            <person name="Hibbett D.S."/>
            <person name="Grigoriev I.V."/>
        </authorList>
    </citation>
    <scope>NUCLEOTIDE SEQUENCE [LARGE SCALE GENOMIC DNA]</scope>
    <source>
        <strain evidence="3">FD-172 SS1</strain>
    </source>
</reference>
<accession>A0A067MTT3</accession>
<dbReference type="STRING" id="930990.A0A067MTT3"/>
<dbReference type="HOGENOM" id="CLU_534178_0_0_1"/>
<feature type="region of interest" description="Disordered" evidence="1">
    <location>
        <begin position="48"/>
        <end position="67"/>
    </location>
</feature>
<dbReference type="InParanoid" id="A0A067MTT3"/>
<keyword evidence="3" id="KW-1185">Reference proteome</keyword>
<protein>
    <submittedName>
        <fullName evidence="2">Uncharacterized protein</fullName>
    </submittedName>
</protein>
<feature type="compositionally biased region" description="Low complexity" evidence="1">
    <location>
        <begin position="375"/>
        <end position="411"/>
    </location>
</feature>
<feature type="compositionally biased region" description="Low complexity" evidence="1">
    <location>
        <begin position="334"/>
        <end position="356"/>
    </location>
</feature>
<dbReference type="EMBL" id="KL198034">
    <property type="protein sequence ID" value="KDQ14971.1"/>
    <property type="molecule type" value="Genomic_DNA"/>
</dbReference>
<dbReference type="AlphaFoldDB" id="A0A067MTT3"/>
<feature type="region of interest" description="Disordered" evidence="1">
    <location>
        <begin position="296"/>
        <end position="435"/>
    </location>
</feature>
<feature type="compositionally biased region" description="Polar residues" evidence="1">
    <location>
        <begin position="90"/>
        <end position="101"/>
    </location>
</feature>
<dbReference type="Proteomes" id="UP000027195">
    <property type="component" value="Unassembled WGS sequence"/>
</dbReference>
<evidence type="ECO:0000313" key="2">
    <source>
        <dbReference type="EMBL" id="KDQ14971.1"/>
    </source>
</evidence>
<gene>
    <name evidence="2" type="ORF">BOTBODRAFT_174169</name>
</gene>